<dbReference type="Proteomes" id="UP001579974">
    <property type="component" value="Unassembled WGS sequence"/>
</dbReference>
<dbReference type="EMBL" id="JBDXSU010000011">
    <property type="protein sequence ID" value="MFB5191416.1"/>
    <property type="molecule type" value="Genomic_DNA"/>
</dbReference>
<sequence length="75" mass="8060">MSPDLTGQGMGRAFVGAVLAEVGRRLGSVRSRLTVATFNARAIRVYEQLGFVKSCSFVGNGGCEFQVMIDQMSEV</sequence>
<comment type="caution">
    <text evidence="2">The sequence shown here is derived from an EMBL/GenBank/DDBJ whole genome shotgun (WGS) entry which is preliminary data.</text>
</comment>
<proteinExistence type="predicted"/>
<dbReference type="GO" id="GO:0016740">
    <property type="term" value="F:transferase activity"/>
    <property type="evidence" value="ECO:0007669"/>
    <property type="project" value="UniProtKB-KW"/>
</dbReference>
<name>A0ABV5AH30_9BACL</name>
<organism evidence="2 3">
    <name type="scientific">Alicyclobacillus fastidiosus</name>
    <dbReference type="NCBI Taxonomy" id="392011"/>
    <lineage>
        <taxon>Bacteria</taxon>
        <taxon>Bacillati</taxon>
        <taxon>Bacillota</taxon>
        <taxon>Bacilli</taxon>
        <taxon>Bacillales</taxon>
        <taxon>Alicyclobacillaceae</taxon>
        <taxon>Alicyclobacillus</taxon>
    </lineage>
</organism>
<protein>
    <submittedName>
        <fullName evidence="2">GNAT family protein</fullName>
        <ecNumber evidence="2">2.-.-.-</ecNumber>
    </submittedName>
</protein>
<accession>A0ABV5AH30</accession>
<keyword evidence="3" id="KW-1185">Reference proteome</keyword>
<dbReference type="RefSeq" id="WP_275472937.1">
    <property type="nucleotide sequence ID" value="NZ_CP162940.1"/>
</dbReference>
<dbReference type="SUPFAM" id="SSF55729">
    <property type="entry name" value="Acyl-CoA N-acyltransferases (Nat)"/>
    <property type="match status" value="1"/>
</dbReference>
<feature type="domain" description="N-acetyltransferase" evidence="1">
    <location>
        <begin position="2"/>
        <end position="51"/>
    </location>
</feature>
<evidence type="ECO:0000259" key="1">
    <source>
        <dbReference type="Pfam" id="PF00583"/>
    </source>
</evidence>
<gene>
    <name evidence="2" type="ORF">KKP3000_000189</name>
</gene>
<dbReference type="EC" id="2.-.-.-" evidence="2"/>
<evidence type="ECO:0000313" key="2">
    <source>
        <dbReference type="EMBL" id="MFB5191416.1"/>
    </source>
</evidence>
<evidence type="ECO:0000313" key="3">
    <source>
        <dbReference type="Proteomes" id="UP001579974"/>
    </source>
</evidence>
<reference evidence="2 3" key="1">
    <citation type="journal article" date="2024" name="Int. J. Mol. Sci.">
        <title>Exploration of Alicyclobacillus spp. Genome in Search of Antibiotic Resistance.</title>
        <authorList>
            <person name="Bucka-Kolendo J."/>
            <person name="Kiousi D.E."/>
            <person name="Dekowska A."/>
            <person name="Mikolajczuk-Szczyrba A."/>
            <person name="Karadedos D.M."/>
            <person name="Michael P."/>
            <person name="Galanis A."/>
            <person name="Sokolowska B."/>
        </authorList>
    </citation>
    <scope>NUCLEOTIDE SEQUENCE [LARGE SCALE GENOMIC DNA]</scope>
    <source>
        <strain evidence="2 3">KKP 3000</strain>
    </source>
</reference>
<dbReference type="Gene3D" id="3.40.630.30">
    <property type="match status" value="1"/>
</dbReference>
<dbReference type="Pfam" id="PF00583">
    <property type="entry name" value="Acetyltransf_1"/>
    <property type="match status" value="1"/>
</dbReference>
<dbReference type="InterPro" id="IPR016181">
    <property type="entry name" value="Acyl_CoA_acyltransferase"/>
</dbReference>
<dbReference type="InterPro" id="IPR000182">
    <property type="entry name" value="GNAT_dom"/>
</dbReference>
<keyword evidence="2" id="KW-0808">Transferase</keyword>